<evidence type="ECO:0000313" key="1">
    <source>
        <dbReference type="EMBL" id="OCH97624.1"/>
    </source>
</evidence>
<name>A0ABX2XSM9_9GAMM</name>
<organism evidence="1 2">
    <name type="scientific">Legionella jamestowniensis</name>
    <dbReference type="NCBI Taxonomy" id="455"/>
    <lineage>
        <taxon>Bacteria</taxon>
        <taxon>Pseudomonadati</taxon>
        <taxon>Pseudomonadota</taxon>
        <taxon>Gammaproteobacteria</taxon>
        <taxon>Legionellales</taxon>
        <taxon>Legionellaceae</taxon>
        <taxon>Legionella</taxon>
    </lineage>
</organism>
<sequence>MYSVETIKNADGLWLNHNNKEVLHMTIKKSDVVIRKINNKTISNVKLAEKRLQQNTLGEGKGTTTLGFFSLGNGKLKEGRREKPEQRDITLAI</sequence>
<comment type="caution">
    <text evidence="1">The sequence shown here is derived from an EMBL/GenBank/DDBJ whole genome shotgun (WGS) entry which is preliminary data.</text>
</comment>
<gene>
    <name evidence="1" type="ORF">A8135_14120</name>
</gene>
<dbReference type="EMBL" id="LYOZ01000030">
    <property type="protein sequence ID" value="OCH97624.1"/>
    <property type="molecule type" value="Genomic_DNA"/>
</dbReference>
<protein>
    <submittedName>
        <fullName evidence="1">Uncharacterized protein</fullName>
    </submittedName>
</protein>
<keyword evidence="2" id="KW-1185">Reference proteome</keyword>
<accession>A0ABX2XSM9</accession>
<evidence type="ECO:0000313" key="2">
    <source>
        <dbReference type="Proteomes" id="UP000093336"/>
    </source>
</evidence>
<proteinExistence type="predicted"/>
<reference evidence="1 2" key="1">
    <citation type="submission" date="2016-05" db="EMBL/GenBank/DDBJ databases">
        <authorList>
            <person name="Prochazka B."/>
            <person name="Indra A."/>
            <person name="Hasenberger P."/>
            <person name="Blaschitz M."/>
            <person name="Wagner L."/>
            <person name="Wewalka G."/>
            <person name="Sorschag S."/>
            <person name="Schmid D."/>
            <person name="Ruppitsch W."/>
        </authorList>
    </citation>
    <scope>NUCLEOTIDE SEQUENCE [LARGE SCALE GENOMIC DNA]</scope>
    <source>
        <strain evidence="1 2">974010_12</strain>
    </source>
</reference>
<dbReference type="Proteomes" id="UP000093336">
    <property type="component" value="Unassembled WGS sequence"/>
</dbReference>